<dbReference type="Proteomes" id="UP001245370">
    <property type="component" value="Unassembled WGS sequence"/>
</dbReference>
<keyword evidence="15 18" id="KW-1133">Transmembrane helix</keyword>
<evidence type="ECO:0000256" key="3">
    <source>
        <dbReference type="ARBA" id="ARBA00004429"/>
    </source>
</evidence>
<dbReference type="Proteomes" id="UP001144397">
    <property type="component" value="Unassembled WGS sequence"/>
</dbReference>
<name>A0A9W6CRY3_XANFL</name>
<evidence type="ECO:0000313" key="22">
    <source>
        <dbReference type="Proteomes" id="UP001245370"/>
    </source>
</evidence>
<dbReference type="InterPro" id="IPR014312">
    <property type="entry name" value="Succ_DH_anchor"/>
</dbReference>
<evidence type="ECO:0000256" key="7">
    <source>
        <dbReference type="ARBA" id="ARBA00022448"/>
    </source>
</evidence>
<evidence type="ECO:0000256" key="10">
    <source>
        <dbReference type="ARBA" id="ARBA00022532"/>
    </source>
</evidence>
<dbReference type="PANTHER" id="PTHR38689">
    <property type="entry name" value="SUCCINATE DEHYDROGENASE HYDROPHOBIC MEMBRANE ANCHOR SUBUNIT"/>
    <property type="match status" value="1"/>
</dbReference>
<evidence type="ECO:0000313" key="20">
    <source>
        <dbReference type="EMBL" id="MDR6335689.1"/>
    </source>
</evidence>
<evidence type="ECO:0000256" key="6">
    <source>
        <dbReference type="ARBA" id="ARBA00019425"/>
    </source>
</evidence>
<dbReference type="GO" id="GO:0020037">
    <property type="term" value="F:heme binding"/>
    <property type="evidence" value="ECO:0007669"/>
    <property type="project" value="InterPro"/>
</dbReference>
<sequence>MSTPHSGPAPARATMRTPLGRVRGLGAAKSGTEHFFTQRLTGAANLLLSIAFIIIVISVAGQSYAAARATLGHPLVAVIILLTLLSVTTHMRIGMQVVIEDYVHTEGLKVLLIVANTFFSIAVALAGAFAVLKISLGG</sequence>
<keyword evidence="11" id="KW-0349">Heme</keyword>
<evidence type="ECO:0000256" key="14">
    <source>
        <dbReference type="ARBA" id="ARBA00022982"/>
    </source>
</evidence>
<evidence type="ECO:0000256" key="5">
    <source>
        <dbReference type="ARBA" id="ARBA00011558"/>
    </source>
</evidence>
<dbReference type="EMBL" id="BSDO01000008">
    <property type="protein sequence ID" value="GLI24635.1"/>
    <property type="molecule type" value="Genomic_DNA"/>
</dbReference>
<dbReference type="NCBIfam" id="TIGR02968">
    <property type="entry name" value="succ_dehyd_anc"/>
    <property type="match status" value="1"/>
</dbReference>
<evidence type="ECO:0000256" key="16">
    <source>
        <dbReference type="ARBA" id="ARBA00023004"/>
    </source>
</evidence>
<evidence type="ECO:0000313" key="21">
    <source>
        <dbReference type="Proteomes" id="UP001144397"/>
    </source>
</evidence>
<dbReference type="Gene3D" id="1.20.1300.10">
    <property type="entry name" value="Fumarate reductase/succinate dehydrogenase, transmembrane subunit"/>
    <property type="match status" value="1"/>
</dbReference>
<evidence type="ECO:0000256" key="1">
    <source>
        <dbReference type="ARBA" id="ARBA00001971"/>
    </source>
</evidence>
<evidence type="ECO:0000256" key="13">
    <source>
        <dbReference type="ARBA" id="ARBA00022723"/>
    </source>
</evidence>
<feature type="transmembrane region" description="Helical" evidence="18">
    <location>
        <begin position="110"/>
        <end position="132"/>
    </location>
</feature>
<keyword evidence="13" id="KW-0479">Metal-binding</keyword>
<proteinExistence type="predicted"/>
<dbReference type="GO" id="GO:0006099">
    <property type="term" value="P:tricarboxylic acid cycle"/>
    <property type="evidence" value="ECO:0007669"/>
    <property type="project" value="UniProtKB-KW"/>
</dbReference>
<keyword evidence="9" id="KW-0997">Cell inner membrane</keyword>
<reference evidence="19" key="1">
    <citation type="submission" date="2022-12" db="EMBL/GenBank/DDBJ databases">
        <title>Reference genome sequencing for broad-spectrum identification of bacterial and archaeal isolates by mass spectrometry.</title>
        <authorList>
            <person name="Sekiguchi Y."/>
            <person name="Tourlousse D.M."/>
        </authorList>
    </citation>
    <scope>NUCLEOTIDE SEQUENCE</scope>
    <source>
        <strain evidence="19">301</strain>
    </source>
</reference>
<evidence type="ECO:0000256" key="15">
    <source>
        <dbReference type="ARBA" id="ARBA00022989"/>
    </source>
</evidence>
<keyword evidence="8" id="KW-1003">Cell membrane</keyword>
<evidence type="ECO:0000256" key="2">
    <source>
        <dbReference type="ARBA" id="ARBA00004050"/>
    </source>
</evidence>
<comment type="caution">
    <text evidence="19">The sequence shown here is derived from an EMBL/GenBank/DDBJ whole genome shotgun (WGS) entry which is preliminary data.</text>
</comment>
<dbReference type="InterPro" id="IPR000701">
    <property type="entry name" value="SuccDH_FuR_B_TM-su"/>
</dbReference>
<reference evidence="20 22" key="2">
    <citation type="submission" date="2023-07" db="EMBL/GenBank/DDBJ databases">
        <title>Genomic Encyclopedia of Type Strains, Phase IV (KMG-IV): sequencing the most valuable type-strain genomes for metagenomic binning, comparative biology and taxonomic classification.</title>
        <authorList>
            <person name="Goeker M."/>
        </authorList>
    </citation>
    <scope>NUCLEOTIDE SEQUENCE [LARGE SCALE GENOMIC DNA]</scope>
    <source>
        <strain evidence="20 22">DSM 338</strain>
    </source>
</reference>
<comment type="pathway">
    <text evidence="4">Carbohydrate metabolism; tricarboxylic acid cycle.</text>
</comment>
<dbReference type="GO" id="GO:0005886">
    <property type="term" value="C:plasma membrane"/>
    <property type="evidence" value="ECO:0007669"/>
    <property type="project" value="UniProtKB-SubCell"/>
</dbReference>
<evidence type="ECO:0000256" key="4">
    <source>
        <dbReference type="ARBA" id="ARBA00005163"/>
    </source>
</evidence>
<feature type="transmembrane region" description="Helical" evidence="18">
    <location>
        <begin position="71"/>
        <end position="89"/>
    </location>
</feature>
<dbReference type="PANTHER" id="PTHR38689:SF1">
    <property type="entry name" value="SUCCINATE DEHYDROGENASE HYDROPHOBIC MEMBRANE ANCHOR SUBUNIT"/>
    <property type="match status" value="1"/>
</dbReference>
<evidence type="ECO:0000256" key="17">
    <source>
        <dbReference type="ARBA" id="ARBA00023136"/>
    </source>
</evidence>
<keyword evidence="12 18" id="KW-0812">Transmembrane</keyword>
<dbReference type="Pfam" id="PF01127">
    <property type="entry name" value="Sdh_cyt"/>
    <property type="match status" value="1"/>
</dbReference>
<keyword evidence="17 18" id="KW-0472">Membrane</keyword>
<evidence type="ECO:0000256" key="12">
    <source>
        <dbReference type="ARBA" id="ARBA00022692"/>
    </source>
</evidence>
<dbReference type="EMBL" id="JAVDPY010000008">
    <property type="protein sequence ID" value="MDR6335689.1"/>
    <property type="molecule type" value="Genomic_DNA"/>
</dbReference>
<dbReference type="CDD" id="cd03495">
    <property type="entry name" value="SQR_TypeC_SdhD_like"/>
    <property type="match status" value="1"/>
</dbReference>
<keyword evidence="10" id="KW-0816">Tricarboxylic acid cycle</keyword>
<keyword evidence="22" id="KW-1185">Reference proteome</keyword>
<dbReference type="InterPro" id="IPR034804">
    <property type="entry name" value="SQR/QFR_C/D"/>
</dbReference>
<comment type="subunit">
    <text evidence="5">Part of an enzyme complex containing four subunits: a flavoprotein, an iron-sulfur protein, plus two membrane-anchoring proteins, SdhC and SdhD.</text>
</comment>
<evidence type="ECO:0000256" key="18">
    <source>
        <dbReference type="SAM" id="Phobius"/>
    </source>
</evidence>
<protein>
    <recommendedName>
        <fullName evidence="6">Succinate dehydrogenase hydrophobic membrane anchor subunit</fullName>
    </recommendedName>
</protein>
<dbReference type="GO" id="GO:0017004">
    <property type="term" value="P:cytochrome complex assembly"/>
    <property type="evidence" value="ECO:0007669"/>
    <property type="project" value="TreeGrafter"/>
</dbReference>
<evidence type="ECO:0000256" key="8">
    <source>
        <dbReference type="ARBA" id="ARBA00022475"/>
    </source>
</evidence>
<evidence type="ECO:0000313" key="19">
    <source>
        <dbReference type="EMBL" id="GLI24635.1"/>
    </source>
</evidence>
<evidence type="ECO:0000256" key="11">
    <source>
        <dbReference type="ARBA" id="ARBA00022617"/>
    </source>
</evidence>
<comment type="subcellular location">
    <subcellularLocation>
        <location evidence="3">Cell inner membrane</location>
        <topology evidence="3">Multi-pass membrane protein</topology>
    </subcellularLocation>
</comment>
<dbReference type="SUPFAM" id="SSF81343">
    <property type="entry name" value="Fumarate reductase respiratory complex transmembrane subunits"/>
    <property type="match status" value="1"/>
</dbReference>
<keyword evidence="7" id="KW-0813">Transport</keyword>
<comment type="function">
    <text evidence="2">Membrane-anchoring subunit of succinate dehydrogenase (SDH).</text>
</comment>
<keyword evidence="14" id="KW-0249">Electron transport</keyword>
<accession>A0A9W6CRY3</accession>
<dbReference type="GO" id="GO:0009055">
    <property type="term" value="F:electron transfer activity"/>
    <property type="evidence" value="ECO:0007669"/>
    <property type="project" value="TreeGrafter"/>
</dbReference>
<feature type="transmembrane region" description="Helical" evidence="18">
    <location>
        <begin position="46"/>
        <end position="65"/>
    </location>
</feature>
<dbReference type="RefSeq" id="WP_169123964.1">
    <property type="nucleotide sequence ID" value="NZ_BSDO01000008.1"/>
</dbReference>
<keyword evidence="16" id="KW-0408">Iron</keyword>
<dbReference type="GO" id="GO:0046872">
    <property type="term" value="F:metal ion binding"/>
    <property type="evidence" value="ECO:0007669"/>
    <property type="project" value="UniProtKB-KW"/>
</dbReference>
<evidence type="ECO:0000256" key="9">
    <source>
        <dbReference type="ARBA" id="ARBA00022519"/>
    </source>
</evidence>
<dbReference type="AlphaFoldDB" id="A0A9W6CRY3"/>
<organism evidence="19 21">
    <name type="scientific">Xanthobacter flavus</name>
    <dbReference type="NCBI Taxonomy" id="281"/>
    <lineage>
        <taxon>Bacteria</taxon>
        <taxon>Pseudomonadati</taxon>
        <taxon>Pseudomonadota</taxon>
        <taxon>Alphaproteobacteria</taxon>
        <taxon>Hyphomicrobiales</taxon>
        <taxon>Xanthobacteraceae</taxon>
        <taxon>Xanthobacter</taxon>
    </lineage>
</organism>
<dbReference type="GeneID" id="95765082"/>
<comment type="cofactor">
    <cofactor evidence="1">
        <name>heme</name>
        <dbReference type="ChEBI" id="CHEBI:30413"/>
    </cofactor>
</comment>
<gene>
    <name evidence="20" type="ORF">GGQ86_004185</name>
    <name evidence="19" type="ORF">XFLAVUS301_43090</name>
</gene>